<organism evidence="2 3">
    <name type="scientific">Desulfococcus multivorans DSM 2059</name>
    <dbReference type="NCBI Taxonomy" id="1121405"/>
    <lineage>
        <taxon>Bacteria</taxon>
        <taxon>Pseudomonadati</taxon>
        <taxon>Thermodesulfobacteriota</taxon>
        <taxon>Desulfobacteria</taxon>
        <taxon>Desulfobacterales</taxon>
        <taxon>Desulfococcaceae</taxon>
        <taxon>Desulfococcus</taxon>
    </lineage>
</organism>
<dbReference type="PROSITE" id="PS50076">
    <property type="entry name" value="DNAJ_2"/>
    <property type="match status" value="1"/>
</dbReference>
<dbReference type="InterPro" id="IPR036869">
    <property type="entry name" value="J_dom_sf"/>
</dbReference>
<evidence type="ECO:0000259" key="1">
    <source>
        <dbReference type="PROSITE" id="PS50076"/>
    </source>
</evidence>
<dbReference type="InterPro" id="IPR018253">
    <property type="entry name" value="DnaJ_domain_CS"/>
</dbReference>
<dbReference type="STRING" id="897.B2D07_09845"/>
<dbReference type="Pfam" id="PF00226">
    <property type="entry name" value="DnaJ"/>
    <property type="match status" value="1"/>
</dbReference>
<accession>S7TCG9</accession>
<dbReference type="OrthoDB" id="5244113at2"/>
<dbReference type="GO" id="GO:0051082">
    <property type="term" value="F:unfolded protein binding"/>
    <property type="evidence" value="ECO:0007669"/>
    <property type="project" value="TreeGrafter"/>
</dbReference>
<dbReference type="Proteomes" id="UP000014977">
    <property type="component" value="Unassembled WGS sequence"/>
</dbReference>
<dbReference type="GO" id="GO:0042026">
    <property type="term" value="P:protein refolding"/>
    <property type="evidence" value="ECO:0007669"/>
    <property type="project" value="TreeGrafter"/>
</dbReference>
<name>S7TCG9_DESML</name>
<dbReference type="SUPFAM" id="SSF46565">
    <property type="entry name" value="Chaperone J-domain"/>
    <property type="match status" value="1"/>
</dbReference>
<sequence>MNCKSFEDYYEDLQISPNADFETIERVYRLLAKRYHPDNRKTGSIEKFEALTHAYNVLKDPEKRAAYDVSYEQRKAHVWRTLSESAPAEDWDDDQAIRNRILSVLYVDRRENNDHSNVGLWHLEKLTGWPEKVLEFHVWYLKEKAWIQRTDNGGFAITAAGVDVVDQKGLMPPRNRLLTDGRAG</sequence>
<dbReference type="eggNOG" id="COG0484">
    <property type="taxonomic scope" value="Bacteria"/>
</dbReference>
<dbReference type="PANTHER" id="PTHR43096">
    <property type="entry name" value="DNAJ HOMOLOG 1, MITOCHONDRIAL-RELATED"/>
    <property type="match status" value="1"/>
</dbReference>
<dbReference type="PRINTS" id="PR00625">
    <property type="entry name" value="JDOMAIN"/>
</dbReference>
<dbReference type="GO" id="GO:0005737">
    <property type="term" value="C:cytoplasm"/>
    <property type="evidence" value="ECO:0007669"/>
    <property type="project" value="TreeGrafter"/>
</dbReference>
<proteinExistence type="predicted"/>
<evidence type="ECO:0000313" key="2">
    <source>
        <dbReference type="EMBL" id="EPR34331.1"/>
    </source>
</evidence>
<gene>
    <name evidence="2" type="ORF">dsmv_0797</name>
</gene>
<dbReference type="RefSeq" id="WP_020878151.1">
    <property type="nucleotide sequence ID" value="NZ_ATHJ01000116.1"/>
</dbReference>
<dbReference type="Gene3D" id="1.10.287.110">
    <property type="entry name" value="DnaJ domain"/>
    <property type="match status" value="1"/>
</dbReference>
<keyword evidence="3" id="KW-1185">Reference proteome</keyword>
<keyword evidence="2" id="KW-0346">Stress response</keyword>
<dbReference type="InterPro" id="IPR001623">
    <property type="entry name" value="DnaJ_domain"/>
</dbReference>
<dbReference type="EMBL" id="ATHJ01000116">
    <property type="protein sequence ID" value="EPR34331.1"/>
    <property type="molecule type" value="Genomic_DNA"/>
</dbReference>
<protein>
    <submittedName>
        <fullName evidence="2">Heat shock protein DnaJ domain protein</fullName>
    </submittedName>
</protein>
<reference evidence="2 3" key="1">
    <citation type="journal article" date="2013" name="Genome Announc.">
        <title>Draft genome sequences for three mercury-methylating, sulfate-reducing bacteria.</title>
        <authorList>
            <person name="Brown S.D."/>
            <person name="Hurt R.A.Jr."/>
            <person name="Gilmour C.C."/>
            <person name="Elias D.A."/>
        </authorList>
    </citation>
    <scope>NUCLEOTIDE SEQUENCE [LARGE SCALE GENOMIC DNA]</scope>
    <source>
        <strain evidence="2 3">DSM 2059</strain>
    </source>
</reference>
<dbReference type="SMART" id="SM00271">
    <property type="entry name" value="DnaJ"/>
    <property type="match status" value="1"/>
</dbReference>
<evidence type="ECO:0000313" key="3">
    <source>
        <dbReference type="Proteomes" id="UP000014977"/>
    </source>
</evidence>
<dbReference type="PANTHER" id="PTHR43096:SF10">
    <property type="entry name" value="CHAPERONE PROTEIN DNAJ A6, CHLOROPLASTIC"/>
    <property type="match status" value="1"/>
</dbReference>
<dbReference type="CDD" id="cd06257">
    <property type="entry name" value="DnaJ"/>
    <property type="match status" value="1"/>
</dbReference>
<dbReference type="PROSITE" id="PS00636">
    <property type="entry name" value="DNAJ_1"/>
    <property type="match status" value="1"/>
</dbReference>
<feature type="domain" description="J" evidence="1">
    <location>
        <begin position="8"/>
        <end position="71"/>
    </location>
</feature>
<comment type="caution">
    <text evidence="2">The sequence shown here is derived from an EMBL/GenBank/DDBJ whole genome shotgun (WGS) entry which is preliminary data.</text>
</comment>
<dbReference type="AlphaFoldDB" id="S7TCG9"/>